<dbReference type="RefSeq" id="WP_200345501.1">
    <property type="nucleotide sequence ID" value="NZ_NRSJ01000009.1"/>
</dbReference>
<dbReference type="InterPro" id="IPR006664">
    <property type="entry name" value="OMP_bac"/>
</dbReference>
<evidence type="ECO:0000256" key="2">
    <source>
        <dbReference type="ARBA" id="ARBA00023136"/>
    </source>
</evidence>
<keyword evidence="7" id="KW-0966">Cell projection</keyword>
<sequence>MFITTKPLRTAAIACTAAAALLMGGTAVADEMQESYWYAAGSKNFPDGQLWATSYGECWQSAYPSGPTNLPPCERDIVPAEITVQLLFEFDKYQVPETVVNREVLAEIDDYIARVQSTPVEEYVTIVGHTDAKGSDAYNMALGMRRADAVRDYFIAQGYPERLLAPAESLGKRDLLPQYSPFSVQQRRVVITKVDQ</sequence>
<dbReference type="InterPro" id="IPR050330">
    <property type="entry name" value="Bact_OuterMem_StrucFunc"/>
</dbReference>
<proteinExistence type="predicted"/>
<keyword evidence="3" id="KW-0998">Cell outer membrane</keyword>
<evidence type="ECO:0000256" key="4">
    <source>
        <dbReference type="PROSITE-ProRule" id="PRU00473"/>
    </source>
</evidence>
<feature type="signal peptide" evidence="5">
    <location>
        <begin position="1"/>
        <end position="29"/>
    </location>
</feature>
<feature type="chain" id="PRO_5042602728" evidence="5">
    <location>
        <begin position="30"/>
        <end position="196"/>
    </location>
</feature>
<dbReference type="SUPFAM" id="SSF103088">
    <property type="entry name" value="OmpA-like"/>
    <property type="match status" value="1"/>
</dbReference>
<dbReference type="InterPro" id="IPR006665">
    <property type="entry name" value="OmpA-like"/>
</dbReference>
<gene>
    <name evidence="7" type="ORF">CKO40_07080</name>
</gene>
<dbReference type="PROSITE" id="PS51123">
    <property type="entry name" value="OMPA_2"/>
    <property type="match status" value="1"/>
</dbReference>
<evidence type="ECO:0000259" key="6">
    <source>
        <dbReference type="PROSITE" id="PS51123"/>
    </source>
</evidence>
<reference evidence="7" key="2">
    <citation type="journal article" date="2020" name="Microorganisms">
        <title>Osmotic Adaptation and Compatible Solute Biosynthesis of Phototrophic Bacteria as Revealed from Genome Analyses.</title>
        <authorList>
            <person name="Imhoff J.F."/>
            <person name="Rahn T."/>
            <person name="Kunzel S."/>
            <person name="Keller A."/>
            <person name="Neulinger S.C."/>
        </authorList>
    </citation>
    <scope>NUCLEOTIDE SEQUENCE</scope>
    <source>
        <strain evidence="7">DSM 11080</strain>
    </source>
</reference>
<dbReference type="PANTHER" id="PTHR30329:SF21">
    <property type="entry name" value="LIPOPROTEIN YIAD-RELATED"/>
    <property type="match status" value="1"/>
</dbReference>
<evidence type="ECO:0000256" key="3">
    <source>
        <dbReference type="ARBA" id="ARBA00023237"/>
    </source>
</evidence>
<organism evidence="7 8">
    <name type="scientific">Halochromatium glycolicum</name>
    <dbReference type="NCBI Taxonomy" id="85075"/>
    <lineage>
        <taxon>Bacteria</taxon>
        <taxon>Pseudomonadati</taxon>
        <taxon>Pseudomonadota</taxon>
        <taxon>Gammaproteobacteria</taxon>
        <taxon>Chromatiales</taxon>
        <taxon>Chromatiaceae</taxon>
        <taxon>Halochromatium</taxon>
    </lineage>
</organism>
<dbReference type="Gene3D" id="3.30.1330.60">
    <property type="entry name" value="OmpA-like domain"/>
    <property type="match status" value="1"/>
</dbReference>
<dbReference type="InterPro" id="IPR036737">
    <property type="entry name" value="OmpA-like_sf"/>
</dbReference>
<accession>A0AAJ0X8Z6</accession>
<keyword evidence="7" id="KW-0969">Cilium</keyword>
<reference evidence="7" key="1">
    <citation type="submission" date="2017-08" db="EMBL/GenBank/DDBJ databases">
        <authorList>
            <person name="Imhoff J.F."/>
            <person name="Rahn T."/>
            <person name="Kuenzel S."/>
            <person name="Neulinger S.C."/>
        </authorList>
    </citation>
    <scope>NUCLEOTIDE SEQUENCE</scope>
    <source>
        <strain evidence="7">DSM 11080</strain>
    </source>
</reference>
<comment type="caution">
    <text evidence="7">The sequence shown here is derived from an EMBL/GenBank/DDBJ whole genome shotgun (WGS) entry which is preliminary data.</text>
</comment>
<dbReference type="Pfam" id="PF00691">
    <property type="entry name" value="OmpA"/>
    <property type="match status" value="1"/>
</dbReference>
<dbReference type="PRINTS" id="PR01021">
    <property type="entry name" value="OMPADOMAIN"/>
</dbReference>
<evidence type="ECO:0000313" key="8">
    <source>
        <dbReference type="Proteomes" id="UP001296776"/>
    </source>
</evidence>
<name>A0AAJ0X8Z6_9GAMM</name>
<evidence type="ECO:0000256" key="5">
    <source>
        <dbReference type="SAM" id="SignalP"/>
    </source>
</evidence>
<comment type="subcellular location">
    <subcellularLocation>
        <location evidence="1">Cell outer membrane</location>
    </subcellularLocation>
</comment>
<dbReference type="PANTHER" id="PTHR30329">
    <property type="entry name" value="STATOR ELEMENT OF FLAGELLAR MOTOR COMPLEX"/>
    <property type="match status" value="1"/>
</dbReference>
<evidence type="ECO:0000256" key="1">
    <source>
        <dbReference type="ARBA" id="ARBA00004442"/>
    </source>
</evidence>
<dbReference type="Proteomes" id="UP001296776">
    <property type="component" value="Unassembled WGS sequence"/>
</dbReference>
<keyword evidence="5" id="KW-0732">Signal</keyword>
<keyword evidence="7" id="KW-0282">Flagellum</keyword>
<protein>
    <submittedName>
        <fullName evidence="7">Flagellar motor protein MotB</fullName>
    </submittedName>
</protein>
<dbReference type="EMBL" id="NRSJ01000009">
    <property type="protein sequence ID" value="MBK1704314.1"/>
    <property type="molecule type" value="Genomic_DNA"/>
</dbReference>
<dbReference type="AlphaFoldDB" id="A0AAJ0X8Z6"/>
<keyword evidence="2 4" id="KW-0472">Membrane</keyword>
<keyword evidence="8" id="KW-1185">Reference proteome</keyword>
<evidence type="ECO:0000313" key="7">
    <source>
        <dbReference type="EMBL" id="MBK1704314.1"/>
    </source>
</evidence>
<feature type="domain" description="OmpA-like" evidence="6">
    <location>
        <begin position="75"/>
        <end position="196"/>
    </location>
</feature>
<dbReference type="CDD" id="cd07185">
    <property type="entry name" value="OmpA_C-like"/>
    <property type="match status" value="1"/>
</dbReference>
<dbReference type="GO" id="GO:0009279">
    <property type="term" value="C:cell outer membrane"/>
    <property type="evidence" value="ECO:0007669"/>
    <property type="project" value="UniProtKB-SubCell"/>
</dbReference>